<dbReference type="Pfam" id="PF06974">
    <property type="entry name" value="WS_DGAT_C"/>
    <property type="match status" value="1"/>
</dbReference>
<evidence type="ECO:0000259" key="9">
    <source>
        <dbReference type="Pfam" id="PF03007"/>
    </source>
</evidence>
<feature type="compositionally biased region" description="Basic and acidic residues" evidence="8">
    <location>
        <begin position="130"/>
        <end position="148"/>
    </location>
</feature>
<feature type="compositionally biased region" description="Basic and acidic residues" evidence="8">
    <location>
        <begin position="702"/>
        <end position="712"/>
    </location>
</feature>
<evidence type="ECO:0000313" key="11">
    <source>
        <dbReference type="EMBL" id="PWN91292.1"/>
    </source>
</evidence>
<dbReference type="GO" id="GO:0019432">
    <property type="term" value="P:triglyceride biosynthetic process"/>
    <property type="evidence" value="ECO:0007669"/>
    <property type="project" value="UniProtKB-UniPathway"/>
</dbReference>
<dbReference type="AlphaFoldDB" id="A0A316YQ90"/>
<feature type="compositionally biased region" description="Basic and acidic residues" evidence="8">
    <location>
        <begin position="260"/>
        <end position="274"/>
    </location>
</feature>
<feature type="domain" description="O-acyltransferase WSD1-like N-terminal" evidence="9">
    <location>
        <begin position="282"/>
        <end position="478"/>
    </location>
</feature>
<dbReference type="PANTHER" id="PTHR31650:SF1">
    <property type="entry name" value="WAX ESTER SYNTHASE_DIACYLGLYCEROL ACYLTRANSFERASE 4-RELATED"/>
    <property type="match status" value="1"/>
</dbReference>
<comment type="pathway">
    <text evidence="2">Lipid metabolism.</text>
</comment>
<dbReference type="EMBL" id="KZ819635">
    <property type="protein sequence ID" value="PWN91292.1"/>
    <property type="molecule type" value="Genomic_DNA"/>
</dbReference>
<dbReference type="Proteomes" id="UP000245768">
    <property type="component" value="Unassembled WGS sequence"/>
</dbReference>
<evidence type="ECO:0000256" key="7">
    <source>
        <dbReference type="ARBA" id="ARBA00048109"/>
    </source>
</evidence>
<comment type="catalytic activity">
    <reaction evidence="6">
        <text>a long chain fatty alcohol + a fatty acyl-CoA = a long-chain alcohol wax ester + CoA</text>
        <dbReference type="Rhea" id="RHEA:38443"/>
        <dbReference type="ChEBI" id="CHEBI:17135"/>
        <dbReference type="ChEBI" id="CHEBI:57287"/>
        <dbReference type="ChEBI" id="CHEBI:77636"/>
        <dbReference type="ChEBI" id="CHEBI:235323"/>
        <dbReference type="EC" id="2.3.1.75"/>
    </reaction>
</comment>
<feature type="compositionally biased region" description="Basic and acidic residues" evidence="8">
    <location>
        <begin position="71"/>
        <end position="102"/>
    </location>
</feature>
<feature type="region of interest" description="Disordered" evidence="8">
    <location>
        <begin position="690"/>
        <end position="712"/>
    </location>
</feature>
<evidence type="ECO:0000256" key="3">
    <source>
        <dbReference type="ARBA" id="ARBA00022679"/>
    </source>
</evidence>
<dbReference type="GO" id="GO:0004144">
    <property type="term" value="F:diacylglycerol O-acyltransferase activity"/>
    <property type="evidence" value="ECO:0007669"/>
    <property type="project" value="UniProtKB-EC"/>
</dbReference>
<dbReference type="InterPro" id="IPR045034">
    <property type="entry name" value="O-acyltransferase_WSD1-like"/>
</dbReference>
<proteinExistence type="inferred from homology"/>
<evidence type="ECO:0000313" key="12">
    <source>
        <dbReference type="Proteomes" id="UP000245768"/>
    </source>
</evidence>
<feature type="region of interest" description="Disordered" evidence="8">
    <location>
        <begin position="1"/>
        <end position="155"/>
    </location>
</feature>
<reference evidence="11 12" key="1">
    <citation type="journal article" date="2018" name="Mol. Biol. Evol.">
        <title>Broad Genomic Sampling Reveals a Smut Pathogenic Ancestry of the Fungal Clade Ustilaginomycotina.</title>
        <authorList>
            <person name="Kijpornyongpan T."/>
            <person name="Mondo S.J."/>
            <person name="Barry K."/>
            <person name="Sandor L."/>
            <person name="Lee J."/>
            <person name="Lipzen A."/>
            <person name="Pangilinan J."/>
            <person name="LaButti K."/>
            <person name="Hainaut M."/>
            <person name="Henrissat B."/>
            <person name="Grigoriev I.V."/>
            <person name="Spatafora J.W."/>
            <person name="Aime M.C."/>
        </authorList>
    </citation>
    <scope>NUCLEOTIDE SEQUENCE [LARGE SCALE GENOMIC DNA]</scope>
    <source>
        <strain evidence="11 12">MCA 4198</strain>
    </source>
</reference>
<name>A0A316YQ90_9BASI</name>
<accession>A0A316YQ90</accession>
<feature type="compositionally biased region" description="Basic and acidic residues" evidence="8">
    <location>
        <begin position="18"/>
        <end position="36"/>
    </location>
</feature>
<dbReference type="GO" id="GO:0005886">
    <property type="term" value="C:plasma membrane"/>
    <property type="evidence" value="ECO:0007669"/>
    <property type="project" value="TreeGrafter"/>
</dbReference>
<dbReference type="InterPro" id="IPR009721">
    <property type="entry name" value="O-acyltransferase_WSD1_C"/>
</dbReference>
<organism evidence="11 12">
    <name type="scientific">Acaromyces ingoldii</name>
    <dbReference type="NCBI Taxonomy" id="215250"/>
    <lineage>
        <taxon>Eukaryota</taxon>
        <taxon>Fungi</taxon>
        <taxon>Dikarya</taxon>
        <taxon>Basidiomycota</taxon>
        <taxon>Ustilaginomycotina</taxon>
        <taxon>Exobasidiomycetes</taxon>
        <taxon>Exobasidiales</taxon>
        <taxon>Cryptobasidiaceae</taxon>
        <taxon>Acaromyces</taxon>
    </lineage>
</organism>
<dbReference type="RefSeq" id="XP_025378490.1">
    <property type="nucleotide sequence ID" value="XM_025520950.1"/>
</dbReference>
<keyword evidence="12" id="KW-1185">Reference proteome</keyword>
<dbReference type="UniPathway" id="UPA00282"/>
<keyword evidence="3" id="KW-0808">Transferase</keyword>
<gene>
    <name evidence="11" type="ORF">FA10DRAFT_265162</name>
</gene>
<sequence>MSKPTHGRGTAAEQGAAIREKFEAERKEREAAQEKRRSARQSQVGSQRGKAGGESERSSKRSSTTQKKPKRDSTRSTHDVVAASKRETDQGQAKVEEKEKAKKQAPVADQNGTTSPPQSEVLMASATDARASETERTATAKSESKEAEDGATTKAAAATATGAAAGAGVGAAAVHSDQTQQMLDRKGRMYPVTGIDNLALLMENDTYQTTCFSIYLFKTELDSETLTSFFEHLADSYPKYRYKVELSPSEAAKKEKAHKKGEAEKKPTEADQQGRRTRYTKTIKAGGWFRPARWRFADGFDVRDNIVELDENPKGSGDKALFDLAGQFLSEHFDYSRPLWKALCVRGLDTSEGAKSALMIKVHHCVSDGQGMIMSYHAALGAMDSGKSIEEIQRGVDRKTGSGEQKKPGQRNIKPTLWGTTKHFWHTGRGLYFSPRKAFDYPKSSSSPTKNGRVKDRLYCHSDGIPMADIKAIREAYSTDKMKLSLNDVACAVLSRALRIAAERTASGPVKDKRVAIFVPISVRPQGNWELANFTTGAIAWFRFHDPATTSFETQLQQVNREMNRIKRSYWPRWWYQSFGLVSRNRAWFVPNYPVGRSFFETTYREYHVATNVPGPAKEVSFGQHQAYSYHVLPPSSPGKSSLSIGMISYANDFSLAVSCDDAASLRDKRLPQEICTAFQDAAQELIAAAKKKTAGGGHSADQAEKEKEKEK</sequence>
<dbReference type="STRING" id="215250.A0A316YQ90"/>
<evidence type="ECO:0000256" key="1">
    <source>
        <dbReference type="ARBA" id="ARBA00004771"/>
    </source>
</evidence>
<dbReference type="GeneID" id="37042866"/>
<evidence type="ECO:0000256" key="8">
    <source>
        <dbReference type="SAM" id="MobiDB-lite"/>
    </source>
</evidence>
<dbReference type="OrthoDB" id="619536at2759"/>
<keyword evidence="4" id="KW-0012">Acyltransferase</keyword>
<dbReference type="PANTHER" id="PTHR31650">
    <property type="entry name" value="O-ACYLTRANSFERASE (WSD1-LIKE) FAMILY PROTEIN"/>
    <property type="match status" value="1"/>
</dbReference>
<dbReference type="InterPro" id="IPR004255">
    <property type="entry name" value="O-acyltransferase_WSD1_N"/>
</dbReference>
<dbReference type="GO" id="GO:0047196">
    <property type="term" value="F:long-chain-alcohol O-fatty-acyltransferase activity"/>
    <property type="evidence" value="ECO:0007669"/>
    <property type="project" value="UniProtKB-EC"/>
</dbReference>
<comment type="similarity">
    <text evidence="5">In the N-terminal section; belongs to the long-chain O-acyltransferase family.</text>
</comment>
<evidence type="ECO:0000256" key="6">
    <source>
        <dbReference type="ARBA" id="ARBA00047604"/>
    </source>
</evidence>
<dbReference type="InParanoid" id="A0A316YQ90"/>
<protein>
    <submittedName>
        <fullName evidence="11">Uncharacterized protein</fullName>
    </submittedName>
</protein>
<feature type="domain" description="O-acyltransferase WSD1 C-terminal" evidence="10">
    <location>
        <begin position="554"/>
        <end position="682"/>
    </location>
</feature>
<evidence type="ECO:0000256" key="4">
    <source>
        <dbReference type="ARBA" id="ARBA00023315"/>
    </source>
</evidence>
<feature type="region of interest" description="Disordered" evidence="8">
    <location>
        <begin position="251"/>
        <end position="277"/>
    </location>
</feature>
<evidence type="ECO:0000256" key="2">
    <source>
        <dbReference type="ARBA" id="ARBA00005189"/>
    </source>
</evidence>
<comment type="catalytic activity">
    <reaction evidence="7">
        <text>an acyl-CoA + a 1,2-diacyl-sn-glycerol = a triacyl-sn-glycerol + CoA</text>
        <dbReference type="Rhea" id="RHEA:10868"/>
        <dbReference type="ChEBI" id="CHEBI:17815"/>
        <dbReference type="ChEBI" id="CHEBI:57287"/>
        <dbReference type="ChEBI" id="CHEBI:58342"/>
        <dbReference type="ChEBI" id="CHEBI:64615"/>
        <dbReference type="EC" id="2.3.1.20"/>
    </reaction>
</comment>
<dbReference type="Pfam" id="PF03007">
    <property type="entry name" value="WS_DGAT_cat"/>
    <property type="match status" value="1"/>
</dbReference>
<evidence type="ECO:0000259" key="10">
    <source>
        <dbReference type="Pfam" id="PF06974"/>
    </source>
</evidence>
<evidence type="ECO:0000256" key="5">
    <source>
        <dbReference type="ARBA" id="ARBA00024360"/>
    </source>
</evidence>
<comment type="pathway">
    <text evidence="1">Glycerolipid metabolism; triacylglycerol biosynthesis.</text>
</comment>